<gene>
    <name evidence="2" type="ORF">GCM10025870_17890</name>
</gene>
<sequence>MSAKRKLALAGAGMVSAVALVMGSALPAFAGEWIYGSKNCIGSGSGYVYTHSGGSGTITHGHKHNNAWQTYAFLNGSSVRTNHKTFWTATTQAASVAGPSANWGSNNCSSS</sequence>
<organism evidence="2 3">
    <name type="scientific">Agromyces marinus</name>
    <dbReference type="NCBI Taxonomy" id="1389020"/>
    <lineage>
        <taxon>Bacteria</taxon>
        <taxon>Bacillati</taxon>
        <taxon>Actinomycetota</taxon>
        <taxon>Actinomycetes</taxon>
        <taxon>Micrococcales</taxon>
        <taxon>Microbacteriaceae</taxon>
        <taxon>Agromyces</taxon>
    </lineage>
</organism>
<name>A0ABM8H1R4_9MICO</name>
<evidence type="ECO:0000313" key="2">
    <source>
        <dbReference type="EMBL" id="BDZ54716.1"/>
    </source>
</evidence>
<feature type="signal peptide" evidence="1">
    <location>
        <begin position="1"/>
        <end position="30"/>
    </location>
</feature>
<reference evidence="3" key="1">
    <citation type="journal article" date="2019" name="Int. J. Syst. Evol. Microbiol.">
        <title>The Global Catalogue of Microorganisms (GCM) 10K type strain sequencing project: providing services to taxonomists for standard genome sequencing and annotation.</title>
        <authorList>
            <consortium name="The Broad Institute Genomics Platform"/>
            <consortium name="The Broad Institute Genome Sequencing Center for Infectious Disease"/>
            <person name="Wu L."/>
            <person name="Ma J."/>
        </authorList>
    </citation>
    <scope>NUCLEOTIDE SEQUENCE [LARGE SCALE GENOMIC DNA]</scope>
    <source>
        <strain evidence="3">NBRC 109019</strain>
    </source>
</reference>
<accession>A0ABM8H1R4</accession>
<protein>
    <recommendedName>
        <fullName evidence="4">Lactococcin 972 family bacteriocin</fullName>
    </recommendedName>
</protein>
<dbReference type="RefSeq" id="WP_234660389.1">
    <property type="nucleotide sequence ID" value="NZ_AP027734.1"/>
</dbReference>
<proteinExistence type="predicted"/>
<feature type="chain" id="PRO_5047517471" description="Lactococcin 972 family bacteriocin" evidence="1">
    <location>
        <begin position="31"/>
        <end position="111"/>
    </location>
</feature>
<dbReference type="EMBL" id="AP027734">
    <property type="protein sequence ID" value="BDZ54716.1"/>
    <property type="molecule type" value="Genomic_DNA"/>
</dbReference>
<evidence type="ECO:0000256" key="1">
    <source>
        <dbReference type="SAM" id="SignalP"/>
    </source>
</evidence>
<evidence type="ECO:0000313" key="3">
    <source>
        <dbReference type="Proteomes" id="UP001321477"/>
    </source>
</evidence>
<keyword evidence="3" id="KW-1185">Reference proteome</keyword>
<keyword evidence="1" id="KW-0732">Signal</keyword>
<dbReference type="Proteomes" id="UP001321477">
    <property type="component" value="Chromosome"/>
</dbReference>
<evidence type="ECO:0008006" key="4">
    <source>
        <dbReference type="Google" id="ProtNLM"/>
    </source>
</evidence>